<dbReference type="AlphaFoldDB" id="A0A0M2HEC6"/>
<dbReference type="GO" id="GO:0015074">
    <property type="term" value="P:DNA integration"/>
    <property type="evidence" value="ECO:0007669"/>
    <property type="project" value="UniProtKB-KW"/>
</dbReference>
<dbReference type="InterPro" id="IPR013762">
    <property type="entry name" value="Integrase-like_cat_sf"/>
</dbReference>
<dbReference type="EMBL" id="JYJA01000022">
    <property type="protein sequence ID" value="KJL44994.1"/>
    <property type="molecule type" value="Genomic_DNA"/>
</dbReference>
<dbReference type="PANTHER" id="PTHR30349">
    <property type="entry name" value="PHAGE INTEGRASE-RELATED"/>
    <property type="match status" value="1"/>
</dbReference>
<dbReference type="PROSITE" id="PS51898">
    <property type="entry name" value="TYR_RECOMBINASE"/>
    <property type="match status" value="1"/>
</dbReference>
<accession>A0A0M2HEC6</accession>
<dbReference type="Pfam" id="PF14659">
    <property type="entry name" value="Phage_int_SAM_3"/>
    <property type="match status" value="1"/>
</dbReference>
<dbReference type="CDD" id="cd01189">
    <property type="entry name" value="INT_ICEBs1_C_like"/>
    <property type="match status" value="1"/>
</dbReference>
<evidence type="ECO:0000256" key="3">
    <source>
        <dbReference type="ARBA" id="ARBA00023125"/>
    </source>
</evidence>
<sequence length="376" mass="42053">MGSVESYDTAKGRRYRVRYRTPNNRQTDKRGFRTKRDAEEFLAGVETLKATGEFVSSTHSRILVRDWAQVWLSSLVNLKPTTRSGYEYTLGKHILPRWGSHRLGDISHAQVQHWVSELSQQLAASTVRQVYHVLASMLKFAVRDRKLTRNPAEDIKLPRITKRRRGYLTHEQVAVLVEAAADWGDLLATLAYTGLRWGELAALRVKNVDLAHRRLSIVESVSEIGGTLAWGTPKSDESRVVVAPSFLVAPLKRRMTGKRGDDLVFTTLTGTPMRNNNFRHRVFNPALAKVREQDPLFPVVTPHDLRHTAASLAVSAGANVKAVQRMLGHASAAMTLDVYADLFDEDLNAVSDALDREAAAHFAGKVWPEPDLGPLH</sequence>
<keyword evidence="9" id="KW-1185">Reference proteome</keyword>
<dbReference type="InterPro" id="IPR050090">
    <property type="entry name" value="Tyrosine_recombinase_XerCD"/>
</dbReference>
<dbReference type="InterPro" id="IPR004107">
    <property type="entry name" value="Integrase_SAM-like_N"/>
</dbReference>
<evidence type="ECO:0000313" key="8">
    <source>
        <dbReference type="EMBL" id="KJL44994.1"/>
    </source>
</evidence>
<dbReference type="GO" id="GO:0006310">
    <property type="term" value="P:DNA recombination"/>
    <property type="evidence" value="ECO:0007669"/>
    <property type="project" value="UniProtKB-KW"/>
</dbReference>
<evidence type="ECO:0000256" key="1">
    <source>
        <dbReference type="ARBA" id="ARBA00008857"/>
    </source>
</evidence>
<dbReference type="Pfam" id="PF00589">
    <property type="entry name" value="Phage_integrase"/>
    <property type="match status" value="1"/>
</dbReference>
<dbReference type="Proteomes" id="UP000034098">
    <property type="component" value="Unassembled WGS sequence"/>
</dbReference>
<dbReference type="Pfam" id="PF14657">
    <property type="entry name" value="Arm-DNA-bind_4"/>
    <property type="match status" value="1"/>
</dbReference>
<dbReference type="InterPro" id="IPR002104">
    <property type="entry name" value="Integrase_catalytic"/>
</dbReference>
<evidence type="ECO:0000259" key="6">
    <source>
        <dbReference type="PROSITE" id="PS51898"/>
    </source>
</evidence>
<evidence type="ECO:0000313" key="9">
    <source>
        <dbReference type="Proteomes" id="UP000034098"/>
    </source>
</evidence>
<evidence type="ECO:0000256" key="5">
    <source>
        <dbReference type="PROSITE-ProRule" id="PRU01248"/>
    </source>
</evidence>
<dbReference type="GO" id="GO:0003677">
    <property type="term" value="F:DNA binding"/>
    <property type="evidence" value="ECO:0007669"/>
    <property type="project" value="UniProtKB-UniRule"/>
</dbReference>
<dbReference type="InterPro" id="IPR010998">
    <property type="entry name" value="Integrase_recombinase_N"/>
</dbReference>
<dbReference type="InterPro" id="IPR044068">
    <property type="entry name" value="CB"/>
</dbReference>
<dbReference type="PATRIC" id="fig|69370.6.peg.527"/>
<comment type="caution">
    <text evidence="8">The sequence shown here is derived from an EMBL/GenBank/DDBJ whole genome shotgun (WGS) entry which is preliminary data.</text>
</comment>
<dbReference type="PANTHER" id="PTHR30349:SF64">
    <property type="entry name" value="PROPHAGE INTEGRASE INTD-RELATED"/>
    <property type="match status" value="1"/>
</dbReference>
<evidence type="ECO:0000256" key="2">
    <source>
        <dbReference type="ARBA" id="ARBA00022908"/>
    </source>
</evidence>
<gene>
    <name evidence="8" type="primary">int-Tn</name>
    <name evidence="8" type="ORF">RS82_00504</name>
</gene>
<dbReference type="Gene3D" id="1.10.443.10">
    <property type="entry name" value="Intergrase catalytic core"/>
    <property type="match status" value="1"/>
</dbReference>
<name>A0A0M2HEC6_MICTR</name>
<feature type="domain" description="Tyr recombinase" evidence="6">
    <location>
        <begin position="163"/>
        <end position="352"/>
    </location>
</feature>
<dbReference type="RefSeq" id="WP_045296682.1">
    <property type="nucleotide sequence ID" value="NZ_JYJA01000022.1"/>
</dbReference>
<protein>
    <submittedName>
        <fullName evidence="8">Transposase</fullName>
    </submittedName>
</protein>
<proteinExistence type="inferred from homology"/>
<dbReference type="SUPFAM" id="SSF56349">
    <property type="entry name" value="DNA breaking-rejoining enzymes"/>
    <property type="match status" value="1"/>
</dbReference>
<dbReference type="OrthoDB" id="1822491at2"/>
<dbReference type="InterPro" id="IPR028259">
    <property type="entry name" value="AP2-like_int_N"/>
</dbReference>
<keyword evidence="4" id="KW-0233">DNA recombination</keyword>
<dbReference type="PROSITE" id="PS51900">
    <property type="entry name" value="CB"/>
    <property type="match status" value="1"/>
</dbReference>
<comment type="similarity">
    <text evidence="1">Belongs to the 'phage' integrase family.</text>
</comment>
<keyword evidence="2" id="KW-0229">DNA integration</keyword>
<feature type="domain" description="Core-binding (CB)" evidence="7">
    <location>
        <begin position="62"/>
        <end position="142"/>
    </location>
</feature>
<dbReference type="InterPro" id="IPR011010">
    <property type="entry name" value="DNA_brk_join_enz"/>
</dbReference>
<reference evidence="8 9" key="1">
    <citation type="submission" date="2015-02" db="EMBL/GenBank/DDBJ databases">
        <title>Draft genome sequences of ten Microbacterium spp. with emphasis on heavy metal contaminated environments.</title>
        <authorList>
            <person name="Corretto E."/>
        </authorList>
    </citation>
    <scope>NUCLEOTIDE SEQUENCE [LARGE SCALE GENOMIC DNA]</scope>
    <source>
        <strain evidence="8 9">DSM 8608</strain>
    </source>
</reference>
<evidence type="ECO:0000259" key="7">
    <source>
        <dbReference type="PROSITE" id="PS51900"/>
    </source>
</evidence>
<organism evidence="8 9">
    <name type="scientific">Microbacterium trichothecenolyticum</name>
    <name type="common">Aureobacterium trichothecenolyticum</name>
    <dbReference type="NCBI Taxonomy" id="69370"/>
    <lineage>
        <taxon>Bacteria</taxon>
        <taxon>Bacillati</taxon>
        <taxon>Actinomycetota</taxon>
        <taxon>Actinomycetes</taxon>
        <taxon>Micrococcales</taxon>
        <taxon>Microbacteriaceae</taxon>
        <taxon>Microbacterium</taxon>
    </lineage>
</organism>
<dbReference type="Gene3D" id="1.10.150.130">
    <property type="match status" value="1"/>
</dbReference>
<keyword evidence="3 5" id="KW-0238">DNA-binding</keyword>
<evidence type="ECO:0000256" key="4">
    <source>
        <dbReference type="ARBA" id="ARBA00023172"/>
    </source>
</evidence>